<dbReference type="Pfam" id="PF01529">
    <property type="entry name" value="DHHC"/>
    <property type="match status" value="1"/>
</dbReference>
<dbReference type="GO" id="GO:0005794">
    <property type="term" value="C:Golgi apparatus"/>
    <property type="evidence" value="ECO:0007669"/>
    <property type="project" value="TreeGrafter"/>
</dbReference>
<feature type="region of interest" description="Disordered" evidence="8">
    <location>
        <begin position="300"/>
        <end position="350"/>
    </location>
</feature>
<dbReference type="PANTHER" id="PTHR22883">
    <property type="entry name" value="ZINC FINGER DHHC DOMAIN CONTAINING PROTEIN"/>
    <property type="match status" value="1"/>
</dbReference>
<dbReference type="InterPro" id="IPR001594">
    <property type="entry name" value="Palmitoyltrfase_DHHC"/>
</dbReference>
<keyword evidence="3 7" id="KW-0812">Transmembrane</keyword>
<feature type="transmembrane region" description="Helical" evidence="7">
    <location>
        <begin position="12"/>
        <end position="32"/>
    </location>
</feature>
<evidence type="ECO:0000256" key="3">
    <source>
        <dbReference type="ARBA" id="ARBA00022692"/>
    </source>
</evidence>
<keyword evidence="4 7" id="KW-1133">Transmembrane helix</keyword>
<evidence type="ECO:0000256" key="7">
    <source>
        <dbReference type="RuleBase" id="RU079119"/>
    </source>
</evidence>
<feature type="transmembrane region" description="Helical" evidence="7">
    <location>
        <begin position="38"/>
        <end position="61"/>
    </location>
</feature>
<keyword evidence="6 7" id="KW-0012">Acyltransferase</keyword>
<dbReference type="PROSITE" id="PS50216">
    <property type="entry name" value="DHHC"/>
    <property type="match status" value="1"/>
</dbReference>
<dbReference type="AlphaFoldDB" id="A0A7S4KCH1"/>
<keyword evidence="5 7" id="KW-0472">Membrane</keyword>
<evidence type="ECO:0000256" key="1">
    <source>
        <dbReference type="ARBA" id="ARBA00004141"/>
    </source>
</evidence>
<keyword evidence="2 7" id="KW-0808">Transferase</keyword>
<evidence type="ECO:0000256" key="8">
    <source>
        <dbReference type="SAM" id="MobiDB-lite"/>
    </source>
</evidence>
<proteinExistence type="inferred from homology"/>
<dbReference type="EMBL" id="HBKQ01062931">
    <property type="protein sequence ID" value="CAE2290605.1"/>
    <property type="molecule type" value="Transcribed_RNA"/>
</dbReference>
<sequence>MRENGLQRPFNSMQIGTWVLLPTLLLQFLLFVSPVLPLAASIPCTLLFFLCAFVASYFAYLTCKTNPIDERLARHLRRQEEAKNGGGAKDEAPPENEDESDETKFCWICQCSVCDHAMHCKFCDKCVSNFDHHCLWLNTCIGSPNYQFFFKTVVATFFFVLVHLGCLVGVVVPYFLQRAKDPPSGAMYDRMEGWFGAGSSEAVAGVNCFFLLISIISVSLLGQLMFFHMGLRKEGITTYAYIVRDNAKKREKTRQAAEAKSKRIVALRTAHEKGNSRAVCWLRLGELPCCVPCDPVRQKMKEDAKSPSNAASEGSDKDGNDNSDASSPAPVRGDIENGFGSEERPTEENS</sequence>
<comment type="domain">
    <text evidence="7">The DHHC domain is required for palmitoyltransferase activity.</text>
</comment>
<dbReference type="GO" id="GO:0016020">
    <property type="term" value="C:membrane"/>
    <property type="evidence" value="ECO:0007669"/>
    <property type="project" value="UniProtKB-SubCell"/>
</dbReference>
<evidence type="ECO:0000256" key="6">
    <source>
        <dbReference type="ARBA" id="ARBA00023315"/>
    </source>
</evidence>
<dbReference type="GO" id="GO:0019706">
    <property type="term" value="F:protein-cysteine S-palmitoyltransferase activity"/>
    <property type="evidence" value="ECO:0007669"/>
    <property type="project" value="UniProtKB-EC"/>
</dbReference>
<dbReference type="EC" id="2.3.1.225" evidence="7"/>
<name>A0A7S4KCH1_9STRA</name>
<reference evidence="10" key="1">
    <citation type="submission" date="2021-01" db="EMBL/GenBank/DDBJ databases">
        <authorList>
            <person name="Corre E."/>
            <person name="Pelletier E."/>
            <person name="Niang G."/>
            <person name="Scheremetjew M."/>
            <person name="Finn R."/>
            <person name="Kale V."/>
            <person name="Holt S."/>
            <person name="Cochrane G."/>
            <person name="Meng A."/>
            <person name="Brown T."/>
            <person name="Cohen L."/>
        </authorList>
    </citation>
    <scope>NUCLEOTIDE SEQUENCE</scope>
    <source>
        <strain evidence="10">Isolate 1302-5</strain>
    </source>
</reference>
<evidence type="ECO:0000256" key="5">
    <source>
        <dbReference type="ARBA" id="ARBA00023136"/>
    </source>
</evidence>
<comment type="catalytic activity">
    <reaction evidence="7">
        <text>L-cysteinyl-[protein] + hexadecanoyl-CoA = S-hexadecanoyl-L-cysteinyl-[protein] + CoA</text>
        <dbReference type="Rhea" id="RHEA:36683"/>
        <dbReference type="Rhea" id="RHEA-COMP:10131"/>
        <dbReference type="Rhea" id="RHEA-COMP:11032"/>
        <dbReference type="ChEBI" id="CHEBI:29950"/>
        <dbReference type="ChEBI" id="CHEBI:57287"/>
        <dbReference type="ChEBI" id="CHEBI:57379"/>
        <dbReference type="ChEBI" id="CHEBI:74151"/>
        <dbReference type="EC" id="2.3.1.225"/>
    </reaction>
</comment>
<feature type="compositionally biased region" description="Basic and acidic residues" evidence="8">
    <location>
        <begin position="341"/>
        <end position="350"/>
    </location>
</feature>
<evidence type="ECO:0000256" key="4">
    <source>
        <dbReference type="ARBA" id="ARBA00022989"/>
    </source>
</evidence>
<dbReference type="InterPro" id="IPR039859">
    <property type="entry name" value="PFA4/ZDH16/20/ERF2-like"/>
</dbReference>
<comment type="similarity">
    <text evidence="7">Belongs to the DHHC palmitoyltransferase family.</text>
</comment>
<evidence type="ECO:0000313" key="10">
    <source>
        <dbReference type="EMBL" id="CAE2290605.1"/>
    </source>
</evidence>
<feature type="domain" description="Palmitoyltransferase DHHC" evidence="9">
    <location>
        <begin position="100"/>
        <end position="242"/>
    </location>
</feature>
<evidence type="ECO:0000259" key="9">
    <source>
        <dbReference type="Pfam" id="PF01529"/>
    </source>
</evidence>
<dbReference type="GO" id="GO:0006612">
    <property type="term" value="P:protein targeting to membrane"/>
    <property type="evidence" value="ECO:0007669"/>
    <property type="project" value="TreeGrafter"/>
</dbReference>
<evidence type="ECO:0000256" key="2">
    <source>
        <dbReference type="ARBA" id="ARBA00022679"/>
    </source>
</evidence>
<accession>A0A7S4KCH1</accession>
<organism evidence="10">
    <name type="scientific">Odontella aurita</name>
    <dbReference type="NCBI Taxonomy" id="265563"/>
    <lineage>
        <taxon>Eukaryota</taxon>
        <taxon>Sar</taxon>
        <taxon>Stramenopiles</taxon>
        <taxon>Ochrophyta</taxon>
        <taxon>Bacillariophyta</taxon>
        <taxon>Mediophyceae</taxon>
        <taxon>Biddulphiophycidae</taxon>
        <taxon>Eupodiscales</taxon>
        <taxon>Odontellaceae</taxon>
        <taxon>Odontella</taxon>
    </lineage>
</organism>
<feature type="transmembrane region" description="Helical" evidence="7">
    <location>
        <begin position="202"/>
        <end position="227"/>
    </location>
</feature>
<comment type="subcellular location">
    <subcellularLocation>
        <location evidence="1">Membrane</location>
        <topology evidence="1">Multi-pass membrane protein</topology>
    </subcellularLocation>
</comment>
<dbReference type="PANTHER" id="PTHR22883:SF203">
    <property type="entry name" value="PALMITOYLTRANSFERASE"/>
    <property type="match status" value="1"/>
</dbReference>
<protein>
    <recommendedName>
        <fullName evidence="7">Palmitoyltransferase</fullName>
        <ecNumber evidence="7">2.3.1.225</ecNumber>
    </recommendedName>
</protein>
<feature type="transmembrane region" description="Helical" evidence="7">
    <location>
        <begin position="153"/>
        <end position="176"/>
    </location>
</feature>
<dbReference type="GO" id="GO:0005783">
    <property type="term" value="C:endoplasmic reticulum"/>
    <property type="evidence" value="ECO:0007669"/>
    <property type="project" value="TreeGrafter"/>
</dbReference>
<gene>
    <name evidence="10" type="ORF">OAUR00152_LOCUS42942</name>
</gene>